<dbReference type="AlphaFoldDB" id="A0A8H9KYL7"/>
<sequence length="150" mass="17558">MSKIKEIENEGRTKLTTTFPNIQWKFTDYSEVFDAETTKGNKKIIAEIKVRDFPHWQYSTAILEAEKLEKLQDENADTIIYVNHYTNGFTATWNLTKTDFELIETNSFLCHKYTLAPSNKVLKKMYYLPLKDADLRKTDTGIKVQPRPKN</sequence>
<reference evidence="1" key="1">
    <citation type="journal article" date="2014" name="Int. J. Syst. Evol. Microbiol.">
        <title>Complete genome sequence of Corynebacterium casei LMG S-19264T (=DSM 44701T), isolated from a smear-ripened cheese.</title>
        <authorList>
            <consortium name="US DOE Joint Genome Institute (JGI-PGF)"/>
            <person name="Walter F."/>
            <person name="Albersmeier A."/>
            <person name="Kalinowski J."/>
            <person name="Ruckert C."/>
        </authorList>
    </citation>
    <scope>NUCLEOTIDE SEQUENCE</scope>
    <source>
        <strain evidence="1">CGMCC 1.15966</strain>
    </source>
</reference>
<name>A0A8H9KYL7_9SPHI</name>
<organism evidence="1 2">
    <name type="scientific">Sphingobacterium cellulitidis</name>
    <dbReference type="NCBI Taxonomy" id="1768011"/>
    <lineage>
        <taxon>Bacteria</taxon>
        <taxon>Pseudomonadati</taxon>
        <taxon>Bacteroidota</taxon>
        <taxon>Sphingobacteriia</taxon>
        <taxon>Sphingobacteriales</taxon>
        <taxon>Sphingobacteriaceae</taxon>
        <taxon>Sphingobacterium</taxon>
    </lineage>
</organism>
<accession>A0A8H9KYL7</accession>
<proteinExistence type="predicted"/>
<evidence type="ECO:0000313" key="2">
    <source>
        <dbReference type="Proteomes" id="UP000614460"/>
    </source>
</evidence>
<evidence type="ECO:0000313" key="1">
    <source>
        <dbReference type="EMBL" id="GGE28218.1"/>
    </source>
</evidence>
<keyword evidence="2" id="KW-1185">Reference proteome</keyword>
<dbReference type="EMBL" id="BMKM01000008">
    <property type="protein sequence ID" value="GGE28218.1"/>
    <property type="molecule type" value="Genomic_DNA"/>
</dbReference>
<reference evidence="1" key="2">
    <citation type="submission" date="2020-09" db="EMBL/GenBank/DDBJ databases">
        <authorList>
            <person name="Sun Q."/>
            <person name="Zhou Y."/>
        </authorList>
    </citation>
    <scope>NUCLEOTIDE SEQUENCE</scope>
    <source>
        <strain evidence="1">CGMCC 1.15966</strain>
    </source>
</reference>
<gene>
    <name evidence="1" type="ORF">GCM10011516_27350</name>
</gene>
<protein>
    <submittedName>
        <fullName evidence="1">Uncharacterized protein</fullName>
    </submittedName>
</protein>
<dbReference type="Proteomes" id="UP000614460">
    <property type="component" value="Unassembled WGS sequence"/>
</dbReference>
<dbReference type="RefSeq" id="WP_182498267.1">
    <property type="nucleotide sequence ID" value="NZ_BMKM01000008.1"/>
</dbReference>
<comment type="caution">
    <text evidence="1">The sequence shown here is derived from an EMBL/GenBank/DDBJ whole genome shotgun (WGS) entry which is preliminary data.</text>
</comment>